<dbReference type="PANTHER" id="PTHR43756">
    <property type="entry name" value="CHOLINE MONOOXYGENASE, CHLOROPLASTIC"/>
    <property type="match status" value="1"/>
</dbReference>
<accession>A0A2J7TDP0</accession>
<dbReference type="SUPFAM" id="SSF50022">
    <property type="entry name" value="ISP domain"/>
    <property type="match status" value="1"/>
</dbReference>
<gene>
    <name evidence="1" type="ORF">CR492_16130</name>
</gene>
<dbReference type="GO" id="GO:0051537">
    <property type="term" value="F:2 iron, 2 sulfur cluster binding"/>
    <property type="evidence" value="ECO:0007669"/>
    <property type="project" value="InterPro"/>
</dbReference>
<dbReference type="InterPro" id="IPR036922">
    <property type="entry name" value="Rieske_2Fe-2S_sf"/>
</dbReference>
<dbReference type="Gene3D" id="2.102.10.10">
    <property type="entry name" value="Rieske [2Fe-2S] iron-sulphur domain"/>
    <property type="match status" value="1"/>
</dbReference>
<dbReference type="InterPro" id="IPR001663">
    <property type="entry name" value="Rng_hydr_dOase-A"/>
</dbReference>
<name>A0A2J7TDP0_METSI</name>
<dbReference type="EMBL" id="PDZR01000022">
    <property type="protein sequence ID" value="PNG24880.1"/>
    <property type="molecule type" value="Genomic_DNA"/>
</dbReference>
<protein>
    <recommendedName>
        <fullName evidence="3">Rieske domain-containing protein</fullName>
    </recommendedName>
</protein>
<proteinExistence type="predicted"/>
<dbReference type="Proteomes" id="UP000236286">
    <property type="component" value="Unassembled WGS sequence"/>
</dbReference>
<evidence type="ECO:0000313" key="1">
    <source>
        <dbReference type="EMBL" id="PNG24880.1"/>
    </source>
</evidence>
<dbReference type="AlphaFoldDB" id="A0A2J7TDP0"/>
<comment type="caution">
    <text evidence="1">The sequence shown here is derived from an EMBL/GenBank/DDBJ whole genome shotgun (WGS) entry which is preliminary data.</text>
</comment>
<reference evidence="1 2" key="1">
    <citation type="submission" date="2017-10" db="EMBL/GenBank/DDBJ databases">
        <title>Genome announcement of Methylocella silvestris TVC from permafrost.</title>
        <authorList>
            <person name="Wang J."/>
            <person name="Geng K."/>
            <person name="Ul-Haque F."/>
            <person name="Crombie A.T."/>
            <person name="Street L.E."/>
            <person name="Wookey P.A."/>
            <person name="Murrell J.C."/>
            <person name="Pratscher J."/>
        </authorList>
    </citation>
    <scope>NUCLEOTIDE SEQUENCE [LARGE SCALE GENOMIC DNA]</scope>
    <source>
        <strain evidence="1 2">TVC</strain>
    </source>
</reference>
<sequence length="345" mass="36893">MLNRSARPLPPAAFRSLDFASAEDAAIWTRSWVTIGHVADIPRTGDILPFTVGTHGVHVERLADGGLIGRFNKAQHGGCRSVPVQCQTGAKTKCSFTSCGYSRDRRPIAAGSAEDAKALDQYIGLRPERLLPVAVRTIDGLIAVNLDPRGAEAADWLDQALLPDVASNEDSTQQSVHWLECNADWKLLAYQLAAGTELSSGLDFVRTSILLAGGARATATLLFPNAVIVSANDGHCVIILQPVAIGHTLCRIRVSGAGSETKSPESLLQSWLVEISPRLQQAKASQAAICFDPTDPESDSVQRGPLRHAAEPARWLVSKISEQIQSCSITAPGPFQATAHIGRRS</sequence>
<organism evidence="1 2">
    <name type="scientific">Methylocella silvestris</name>
    <dbReference type="NCBI Taxonomy" id="199596"/>
    <lineage>
        <taxon>Bacteria</taxon>
        <taxon>Pseudomonadati</taxon>
        <taxon>Pseudomonadota</taxon>
        <taxon>Alphaproteobacteria</taxon>
        <taxon>Hyphomicrobiales</taxon>
        <taxon>Beijerinckiaceae</taxon>
        <taxon>Methylocella</taxon>
    </lineage>
</organism>
<evidence type="ECO:0000313" key="2">
    <source>
        <dbReference type="Proteomes" id="UP000236286"/>
    </source>
</evidence>
<evidence type="ECO:0008006" key="3">
    <source>
        <dbReference type="Google" id="ProtNLM"/>
    </source>
</evidence>
<dbReference type="PANTHER" id="PTHR43756:SF5">
    <property type="entry name" value="CHOLINE MONOOXYGENASE, CHLOROPLASTIC"/>
    <property type="match status" value="1"/>
</dbReference>